<feature type="region of interest" description="Disordered" evidence="1">
    <location>
        <begin position="165"/>
        <end position="235"/>
    </location>
</feature>
<feature type="compositionally biased region" description="Pro residues" evidence="1">
    <location>
        <begin position="221"/>
        <end position="230"/>
    </location>
</feature>
<evidence type="ECO:0000256" key="1">
    <source>
        <dbReference type="SAM" id="MobiDB-lite"/>
    </source>
</evidence>
<dbReference type="Proteomes" id="UP000649289">
    <property type="component" value="Unassembled WGS sequence"/>
</dbReference>
<proteinExistence type="predicted"/>
<keyword evidence="4" id="KW-1185">Reference proteome</keyword>
<dbReference type="InterPro" id="IPR025141">
    <property type="entry name" value="DUF4082"/>
</dbReference>
<dbReference type="InterPro" id="IPR011050">
    <property type="entry name" value="Pectin_lyase_fold/virulence"/>
</dbReference>
<gene>
    <name evidence="3" type="ORF">IEZ25_11415</name>
</gene>
<feature type="compositionally biased region" description="Basic residues" evidence="1">
    <location>
        <begin position="187"/>
        <end position="205"/>
    </location>
</feature>
<evidence type="ECO:0000313" key="4">
    <source>
        <dbReference type="Proteomes" id="UP000649289"/>
    </source>
</evidence>
<dbReference type="Pfam" id="PF13313">
    <property type="entry name" value="DUF4082"/>
    <property type="match status" value="1"/>
</dbReference>
<name>A0ABR8MGM0_9ACTN</name>
<dbReference type="RefSeq" id="WP_191199543.1">
    <property type="nucleotide sequence ID" value="NZ_BAAAPA010000005.1"/>
</dbReference>
<evidence type="ECO:0000259" key="2">
    <source>
        <dbReference type="Pfam" id="PF13313"/>
    </source>
</evidence>
<accession>A0ABR8MGM0</accession>
<protein>
    <submittedName>
        <fullName evidence="3">DUF4082 domain-containing protein</fullName>
    </submittedName>
</protein>
<sequence>MPPTPAHVIPAAATRDPRRGLTSLVALVVVLLGLGAVSAPPSAARPDASGSPRAKADEISLFPERAPRRVTKDRDRRPVEVGTRFQSSTAGSVTGVQVYKIADAKGATPRRASLWSPRGTRLAKARITPLEGRGWVSVRFDAPVTIQADRTYTVSVFAPRGRPAVTKRGLRKAKTSGSLSTGGKHVGVYRHGSKPKAPTRSRHKSNYWVDVTFAPGEQTELPPPPPPPPSEDAFPTQATTGVPVGWTPARVVNGTYRISTPGAVVEDLQVNGSIEVAAPNVTLRRVEVVGGSIDNFAGPTCQPGLLVENSTIRKGGATSASDSPALQAGGYTARGVQIDGLAEGFRVGGRTSGCGPVTIEGSWARVVRPDTCGDWHGDGIQGYGGPALTVRRTTLILEEDGCGGTAPFFYPLGQDNTSVDIDGLLVSGGGYPFRLGTPGTVKNLAVLDNSWHYGPINVKCSVLTSWQASVVTVADNGVATPVRPLPCTMEQGQ</sequence>
<feature type="domain" description="DUF4082" evidence="2">
    <location>
        <begin position="67"/>
        <end position="209"/>
    </location>
</feature>
<dbReference type="EMBL" id="JACXYY010000004">
    <property type="protein sequence ID" value="MBD3915223.1"/>
    <property type="molecule type" value="Genomic_DNA"/>
</dbReference>
<evidence type="ECO:0000313" key="3">
    <source>
        <dbReference type="EMBL" id="MBD3915223.1"/>
    </source>
</evidence>
<dbReference type="SUPFAM" id="SSF51126">
    <property type="entry name" value="Pectin lyase-like"/>
    <property type="match status" value="1"/>
</dbReference>
<organism evidence="3 4">
    <name type="scientific">Nocardioides hwasunensis</name>
    <dbReference type="NCBI Taxonomy" id="397258"/>
    <lineage>
        <taxon>Bacteria</taxon>
        <taxon>Bacillati</taxon>
        <taxon>Actinomycetota</taxon>
        <taxon>Actinomycetes</taxon>
        <taxon>Propionibacteriales</taxon>
        <taxon>Nocardioidaceae</taxon>
        <taxon>Nocardioides</taxon>
    </lineage>
</organism>
<reference evidence="3 4" key="1">
    <citation type="submission" date="2020-09" db="EMBL/GenBank/DDBJ databases">
        <title>novel species in genus Nocardioides.</title>
        <authorList>
            <person name="Zhang G."/>
        </authorList>
    </citation>
    <scope>NUCLEOTIDE SEQUENCE [LARGE SCALE GENOMIC DNA]</scope>
    <source>
        <strain evidence="3 4">19197</strain>
    </source>
</reference>
<comment type="caution">
    <text evidence="3">The sequence shown here is derived from an EMBL/GenBank/DDBJ whole genome shotgun (WGS) entry which is preliminary data.</text>
</comment>